<name>A0A7N0TAZ9_KALFE</name>
<feature type="transmembrane region" description="Helical" evidence="1">
    <location>
        <begin position="16"/>
        <end position="34"/>
    </location>
</feature>
<dbReference type="Gramene" id="Kaladp0031s0020.1.v1.1">
    <property type="protein sequence ID" value="Kaladp0031s0020.1.v1.1.CDS.1"/>
    <property type="gene ID" value="Kaladp0031s0020.v1.1"/>
</dbReference>
<keyword evidence="1" id="KW-0472">Membrane</keyword>
<feature type="transmembrane region" description="Helical" evidence="1">
    <location>
        <begin position="40"/>
        <end position="59"/>
    </location>
</feature>
<accession>A0A7N0TAZ9</accession>
<evidence type="ECO:0000313" key="2">
    <source>
        <dbReference type="EnsemblPlants" id="Kaladp0031s0020.1.v1.1.CDS.1"/>
    </source>
</evidence>
<protein>
    <submittedName>
        <fullName evidence="2">Uncharacterized protein</fullName>
    </submittedName>
</protein>
<keyword evidence="1" id="KW-1133">Transmembrane helix</keyword>
<dbReference type="Gramene" id="Kaladp0031s0020.2.v1.1">
    <property type="protein sequence ID" value="Kaladp0031s0020.2.v1.1.CDS.1"/>
    <property type="gene ID" value="Kaladp0031s0020.v1.1"/>
</dbReference>
<dbReference type="EnsemblPlants" id="Kaladp0031s0020.2.v1.1">
    <property type="protein sequence ID" value="Kaladp0031s0020.2.v1.1.CDS.1"/>
    <property type="gene ID" value="Kaladp0031s0020.v1.1"/>
</dbReference>
<sequence length="78" mass="9309">MLVREFIFDLQFKNHVGLHISFMMTFFICAHSYMLLLLSYLLHILCINVLAFSFIIWLTEETSKYLIQSLRFLSSNKN</sequence>
<evidence type="ECO:0000313" key="3">
    <source>
        <dbReference type="Proteomes" id="UP000594263"/>
    </source>
</evidence>
<evidence type="ECO:0000256" key="1">
    <source>
        <dbReference type="SAM" id="Phobius"/>
    </source>
</evidence>
<dbReference type="AlphaFoldDB" id="A0A7N0TAZ9"/>
<keyword evidence="1" id="KW-0812">Transmembrane</keyword>
<dbReference type="Proteomes" id="UP000594263">
    <property type="component" value="Unplaced"/>
</dbReference>
<proteinExistence type="predicted"/>
<keyword evidence="3" id="KW-1185">Reference proteome</keyword>
<dbReference type="EnsemblPlants" id="Kaladp0031s0020.1.v1.1">
    <property type="protein sequence ID" value="Kaladp0031s0020.1.v1.1.CDS.1"/>
    <property type="gene ID" value="Kaladp0031s0020.v1.1"/>
</dbReference>
<organism evidence="2 3">
    <name type="scientific">Kalanchoe fedtschenkoi</name>
    <name type="common">Lavender scallops</name>
    <name type="synonym">South American air plant</name>
    <dbReference type="NCBI Taxonomy" id="63787"/>
    <lineage>
        <taxon>Eukaryota</taxon>
        <taxon>Viridiplantae</taxon>
        <taxon>Streptophyta</taxon>
        <taxon>Embryophyta</taxon>
        <taxon>Tracheophyta</taxon>
        <taxon>Spermatophyta</taxon>
        <taxon>Magnoliopsida</taxon>
        <taxon>eudicotyledons</taxon>
        <taxon>Gunneridae</taxon>
        <taxon>Pentapetalae</taxon>
        <taxon>Saxifragales</taxon>
        <taxon>Crassulaceae</taxon>
        <taxon>Kalanchoe</taxon>
    </lineage>
</organism>
<reference evidence="2" key="1">
    <citation type="submission" date="2021-01" db="UniProtKB">
        <authorList>
            <consortium name="EnsemblPlants"/>
        </authorList>
    </citation>
    <scope>IDENTIFICATION</scope>
</reference>